<keyword evidence="2 8" id="KW-0813">Transport</keyword>
<evidence type="ECO:0000256" key="7">
    <source>
        <dbReference type="ARBA" id="ARBA00023136"/>
    </source>
</evidence>
<dbReference type="InterPro" id="IPR000515">
    <property type="entry name" value="MetI-like"/>
</dbReference>
<keyword evidence="5 8" id="KW-0812">Transmembrane</keyword>
<dbReference type="PANTHER" id="PTHR43357">
    <property type="entry name" value="INNER MEMBRANE ABC TRANSPORTER PERMEASE PROTEIN YDCV"/>
    <property type="match status" value="1"/>
</dbReference>
<sequence>MLLDFDRLGALRWMLLAVGGAVALFLLLPIVFIVALSFGDSQWLIFPAPGWTLEWYRQLFTDAAWIDSLLTSAKLAVIVTVLSVAIGFLASLALVRGKFRGRGAVQAFFITPMVLPVVVLAVALYAFFLRIGMNGTMTGFVIGHLIIALPFSIISISNSLASFDTSLEDAALICGASPLMVKLKVTLPAIRLGLYAAAIFSFLASWDEVVVSIFMSSPTLQTLPVRIWSTLRQDLTPVVAAASSLLVALTTLLMLAGALVRRGR</sequence>
<dbReference type="InterPro" id="IPR035906">
    <property type="entry name" value="MetI-like_sf"/>
</dbReference>
<dbReference type="RefSeq" id="WP_342946174.1">
    <property type="nucleotide sequence ID" value="NZ_JAYMRV010000002.1"/>
</dbReference>
<feature type="transmembrane region" description="Helical" evidence="8">
    <location>
        <begin position="192"/>
        <end position="215"/>
    </location>
</feature>
<comment type="similarity">
    <text evidence="8">Belongs to the binding-protein-dependent transport system permease family.</text>
</comment>
<feature type="transmembrane region" description="Helical" evidence="8">
    <location>
        <begin position="140"/>
        <end position="161"/>
    </location>
</feature>
<evidence type="ECO:0000256" key="3">
    <source>
        <dbReference type="ARBA" id="ARBA00022475"/>
    </source>
</evidence>
<evidence type="ECO:0000313" key="10">
    <source>
        <dbReference type="EMBL" id="MEM5420674.1"/>
    </source>
</evidence>
<reference evidence="10 11" key="1">
    <citation type="submission" date="2024-01" db="EMBL/GenBank/DDBJ databases">
        <title>The diversity of rhizobia nodulating Mimosa spp. in eleven states of Brazil covering several biomes is determined by host plant, location, and edaphic factors.</title>
        <authorList>
            <person name="Rouws L."/>
            <person name="Barauna A."/>
            <person name="Beukes C."/>
            <person name="De Faria S.M."/>
            <person name="Gross E."/>
            <person name="Dos Reis Junior F.B."/>
            <person name="Simon M."/>
            <person name="Maluk M."/>
            <person name="Odee D.W."/>
            <person name="Kenicer G."/>
            <person name="Young J.P.W."/>
            <person name="Reis V.M."/>
            <person name="Zilli J."/>
            <person name="James E.K."/>
        </authorList>
    </citation>
    <scope>NUCLEOTIDE SEQUENCE [LARGE SCALE GENOMIC DNA]</scope>
    <source>
        <strain evidence="10 11">JPY167</strain>
    </source>
</reference>
<evidence type="ECO:0000256" key="4">
    <source>
        <dbReference type="ARBA" id="ARBA00022519"/>
    </source>
</evidence>
<protein>
    <submittedName>
        <fullName evidence="10">ABC transporter permease</fullName>
    </submittedName>
</protein>
<dbReference type="Gene3D" id="1.10.3720.10">
    <property type="entry name" value="MetI-like"/>
    <property type="match status" value="1"/>
</dbReference>
<evidence type="ECO:0000256" key="6">
    <source>
        <dbReference type="ARBA" id="ARBA00022989"/>
    </source>
</evidence>
<feature type="transmembrane region" description="Helical" evidence="8">
    <location>
        <begin position="75"/>
        <end position="95"/>
    </location>
</feature>
<dbReference type="EMBL" id="JAYMRV010000002">
    <property type="protein sequence ID" value="MEM5420674.1"/>
    <property type="molecule type" value="Genomic_DNA"/>
</dbReference>
<gene>
    <name evidence="10" type="ORF">VSR73_06310</name>
</gene>
<keyword evidence="7 8" id="KW-0472">Membrane</keyword>
<evidence type="ECO:0000256" key="5">
    <source>
        <dbReference type="ARBA" id="ARBA00022692"/>
    </source>
</evidence>
<keyword evidence="11" id="KW-1185">Reference proteome</keyword>
<dbReference type="SUPFAM" id="SSF161098">
    <property type="entry name" value="MetI-like"/>
    <property type="match status" value="1"/>
</dbReference>
<feature type="domain" description="ABC transmembrane type-1" evidence="9">
    <location>
        <begin position="69"/>
        <end position="257"/>
    </location>
</feature>
<dbReference type="Proteomes" id="UP001489897">
    <property type="component" value="Unassembled WGS sequence"/>
</dbReference>
<dbReference type="PANTHER" id="PTHR43357:SF4">
    <property type="entry name" value="INNER MEMBRANE ABC TRANSPORTER PERMEASE PROTEIN YDCV"/>
    <property type="match status" value="1"/>
</dbReference>
<proteinExistence type="inferred from homology"/>
<feature type="transmembrane region" description="Helical" evidence="8">
    <location>
        <begin position="107"/>
        <end position="128"/>
    </location>
</feature>
<evidence type="ECO:0000313" key="11">
    <source>
        <dbReference type="Proteomes" id="UP001489897"/>
    </source>
</evidence>
<comment type="caution">
    <text evidence="10">The sequence shown here is derived from an EMBL/GenBank/DDBJ whole genome shotgun (WGS) entry which is preliminary data.</text>
</comment>
<comment type="subcellular location">
    <subcellularLocation>
        <location evidence="1">Cell inner membrane</location>
        <topology evidence="1">Multi-pass membrane protein</topology>
    </subcellularLocation>
    <subcellularLocation>
        <location evidence="8">Cell membrane</location>
        <topology evidence="8">Multi-pass membrane protein</topology>
    </subcellularLocation>
</comment>
<evidence type="ECO:0000256" key="2">
    <source>
        <dbReference type="ARBA" id="ARBA00022448"/>
    </source>
</evidence>
<dbReference type="PROSITE" id="PS50928">
    <property type="entry name" value="ABC_TM1"/>
    <property type="match status" value="1"/>
</dbReference>
<keyword evidence="4" id="KW-0997">Cell inner membrane</keyword>
<keyword evidence="3" id="KW-1003">Cell membrane</keyword>
<evidence type="ECO:0000256" key="8">
    <source>
        <dbReference type="RuleBase" id="RU363032"/>
    </source>
</evidence>
<dbReference type="CDD" id="cd06261">
    <property type="entry name" value="TM_PBP2"/>
    <property type="match status" value="1"/>
</dbReference>
<accession>A0ABU9RKS7</accession>
<evidence type="ECO:0000256" key="1">
    <source>
        <dbReference type="ARBA" id="ARBA00004429"/>
    </source>
</evidence>
<feature type="transmembrane region" description="Helical" evidence="8">
    <location>
        <begin position="12"/>
        <end position="38"/>
    </location>
</feature>
<keyword evidence="6 8" id="KW-1133">Transmembrane helix</keyword>
<dbReference type="Pfam" id="PF00528">
    <property type="entry name" value="BPD_transp_1"/>
    <property type="match status" value="1"/>
</dbReference>
<organism evidence="10 11">
    <name type="scientific">Paraburkholderia ferrariae</name>
    <dbReference type="NCBI Taxonomy" id="386056"/>
    <lineage>
        <taxon>Bacteria</taxon>
        <taxon>Pseudomonadati</taxon>
        <taxon>Pseudomonadota</taxon>
        <taxon>Betaproteobacteria</taxon>
        <taxon>Burkholderiales</taxon>
        <taxon>Burkholderiaceae</taxon>
        <taxon>Paraburkholderia</taxon>
    </lineage>
</organism>
<evidence type="ECO:0000259" key="9">
    <source>
        <dbReference type="PROSITE" id="PS50928"/>
    </source>
</evidence>
<feature type="transmembrane region" description="Helical" evidence="8">
    <location>
        <begin position="235"/>
        <end position="260"/>
    </location>
</feature>
<name>A0ABU9RKS7_9BURK</name>